<comment type="caution">
    <text evidence="1">The sequence shown here is derived from an EMBL/GenBank/DDBJ whole genome shotgun (WGS) entry which is preliminary data.</text>
</comment>
<gene>
    <name evidence="1" type="ORF">E2C01_087319</name>
</gene>
<dbReference type="EMBL" id="VSRR010090560">
    <property type="protein sequence ID" value="MPC92240.1"/>
    <property type="molecule type" value="Genomic_DNA"/>
</dbReference>
<dbReference type="AlphaFoldDB" id="A0A5B7J6A2"/>
<evidence type="ECO:0000313" key="1">
    <source>
        <dbReference type="EMBL" id="MPC92240.1"/>
    </source>
</evidence>
<reference evidence="1 2" key="1">
    <citation type="submission" date="2019-05" db="EMBL/GenBank/DDBJ databases">
        <title>Another draft genome of Portunus trituberculatus and its Hox gene families provides insights of decapod evolution.</title>
        <authorList>
            <person name="Jeong J.-H."/>
            <person name="Song I."/>
            <person name="Kim S."/>
            <person name="Choi T."/>
            <person name="Kim D."/>
            <person name="Ryu S."/>
            <person name="Kim W."/>
        </authorList>
    </citation>
    <scope>NUCLEOTIDE SEQUENCE [LARGE SCALE GENOMIC DNA]</scope>
    <source>
        <tissue evidence="1">Muscle</tissue>
    </source>
</reference>
<accession>A0A5B7J6A2</accession>
<sequence>MRRCHLPSRWPSLHVSALCAGFRQRLNSFLIHARSTTTSITSAAKRAILHRHARSSLPPITSMHL</sequence>
<keyword evidence="2" id="KW-1185">Reference proteome</keyword>
<name>A0A5B7J6A2_PORTR</name>
<proteinExistence type="predicted"/>
<protein>
    <submittedName>
        <fullName evidence="1">Uncharacterized protein</fullName>
    </submittedName>
</protein>
<dbReference type="Proteomes" id="UP000324222">
    <property type="component" value="Unassembled WGS sequence"/>
</dbReference>
<evidence type="ECO:0000313" key="2">
    <source>
        <dbReference type="Proteomes" id="UP000324222"/>
    </source>
</evidence>
<organism evidence="1 2">
    <name type="scientific">Portunus trituberculatus</name>
    <name type="common">Swimming crab</name>
    <name type="synonym">Neptunus trituberculatus</name>
    <dbReference type="NCBI Taxonomy" id="210409"/>
    <lineage>
        <taxon>Eukaryota</taxon>
        <taxon>Metazoa</taxon>
        <taxon>Ecdysozoa</taxon>
        <taxon>Arthropoda</taxon>
        <taxon>Crustacea</taxon>
        <taxon>Multicrustacea</taxon>
        <taxon>Malacostraca</taxon>
        <taxon>Eumalacostraca</taxon>
        <taxon>Eucarida</taxon>
        <taxon>Decapoda</taxon>
        <taxon>Pleocyemata</taxon>
        <taxon>Brachyura</taxon>
        <taxon>Eubrachyura</taxon>
        <taxon>Portunoidea</taxon>
        <taxon>Portunidae</taxon>
        <taxon>Portuninae</taxon>
        <taxon>Portunus</taxon>
    </lineage>
</organism>